<comment type="caution">
    <text evidence="3">The sequence shown here is derived from an EMBL/GenBank/DDBJ whole genome shotgun (WGS) entry which is preliminary data.</text>
</comment>
<dbReference type="SUPFAM" id="SSF51445">
    <property type="entry name" value="(Trans)glycosidases"/>
    <property type="match status" value="1"/>
</dbReference>
<dbReference type="AlphaFoldDB" id="A0A9X3S885"/>
<keyword evidence="3" id="KW-0378">Hydrolase</keyword>
<comment type="similarity">
    <text evidence="1">Belongs to the glycosyl hydrolase 13 family.</text>
</comment>
<gene>
    <name evidence="3" type="ORF">OM076_28195</name>
</gene>
<evidence type="ECO:0000259" key="2">
    <source>
        <dbReference type="SMART" id="SM00642"/>
    </source>
</evidence>
<evidence type="ECO:0000313" key="3">
    <source>
        <dbReference type="EMBL" id="MDA0164188.1"/>
    </source>
</evidence>
<dbReference type="Gene3D" id="3.20.20.80">
    <property type="entry name" value="Glycosidases"/>
    <property type="match status" value="1"/>
</dbReference>
<accession>A0A9X3S885</accession>
<evidence type="ECO:0000256" key="1">
    <source>
        <dbReference type="ARBA" id="ARBA00008061"/>
    </source>
</evidence>
<dbReference type="PANTHER" id="PTHR10357:SF179">
    <property type="entry name" value="NEUTRAL AND BASIC AMINO ACID TRANSPORT PROTEIN RBAT"/>
    <property type="match status" value="1"/>
</dbReference>
<evidence type="ECO:0000313" key="4">
    <source>
        <dbReference type="Proteomes" id="UP001149140"/>
    </source>
</evidence>
<name>A0A9X3S885_9ACTN</name>
<organism evidence="3 4">
    <name type="scientific">Solirubrobacter ginsenosidimutans</name>
    <dbReference type="NCBI Taxonomy" id="490573"/>
    <lineage>
        <taxon>Bacteria</taxon>
        <taxon>Bacillati</taxon>
        <taxon>Actinomycetota</taxon>
        <taxon>Thermoleophilia</taxon>
        <taxon>Solirubrobacterales</taxon>
        <taxon>Solirubrobacteraceae</taxon>
        <taxon>Solirubrobacter</taxon>
    </lineage>
</organism>
<dbReference type="Proteomes" id="UP001149140">
    <property type="component" value="Unassembled WGS sequence"/>
</dbReference>
<dbReference type="RefSeq" id="WP_270043438.1">
    <property type="nucleotide sequence ID" value="NZ_JAPDOD010000031.1"/>
</dbReference>
<dbReference type="PANTHER" id="PTHR10357">
    <property type="entry name" value="ALPHA-AMYLASE FAMILY MEMBER"/>
    <property type="match status" value="1"/>
</dbReference>
<dbReference type="Pfam" id="PF00128">
    <property type="entry name" value="Alpha-amylase"/>
    <property type="match status" value="1"/>
</dbReference>
<sequence length="471" mass="54338">MTWWRDGAIYQVYPRSFQDSDGDGTGDLRGVRRRLPYLKWLGVDGVWLSPFYRSPMADFGYDISDHRDVDPVFGTLNDFDALVAEAHRLGLKLILDYVPNHTSIEHPWFRERPEFYLWADEVPNNWVSNFGGPAWTRDDASGRFYYHAYLEQQPDLNWRNEDVRAAMLDVLRFWCERGADGFRIDALRQVIKDARLRDNPPNPDWNEGDDPYWALLPEFTSDRPELQDVIRQFRDAVGEDRLLLGELYLPIERLMAYYASGLDMPANFHLLTTPWTARDVADLIERYEGALPDGAWPNWVLGNHDRPRLASRLPPGHERAAAYLLLTLRGTPTLYYGDEIGMHDVEIPPDKRVDPWAFGNRDPVRTPMQWDAAGSFTTAREPWLPFAADHGRVNVEAQRDDPSSLLSLYRRLLALRRTEPDLRTGAYRTLSADDNVLRFARGDTFEVTIDFETGAAALIRSAHGPDRVNEW</sequence>
<dbReference type="GO" id="GO:0004556">
    <property type="term" value="F:alpha-amylase activity"/>
    <property type="evidence" value="ECO:0007669"/>
    <property type="project" value="TreeGrafter"/>
</dbReference>
<proteinExistence type="inferred from homology"/>
<dbReference type="Gene3D" id="3.90.400.10">
    <property type="entry name" value="Oligo-1,6-glucosidase, Domain 2"/>
    <property type="match status" value="1"/>
</dbReference>
<dbReference type="InterPro" id="IPR006047">
    <property type="entry name" value="GH13_cat_dom"/>
</dbReference>
<dbReference type="GO" id="GO:0009313">
    <property type="term" value="P:oligosaccharide catabolic process"/>
    <property type="evidence" value="ECO:0007669"/>
    <property type="project" value="TreeGrafter"/>
</dbReference>
<feature type="domain" description="Glycosyl hydrolase family 13 catalytic" evidence="2">
    <location>
        <begin position="11"/>
        <end position="365"/>
    </location>
</feature>
<dbReference type="InterPro" id="IPR045857">
    <property type="entry name" value="O16G_dom_2"/>
</dbReference>
<reference evidence="3" key="1">
    <citation type="submission" date="2022-10" db="EMBL/GenBank/DDBJ databases">
        <title>The WGS of Solirubrobacter ginsenosidimutans DSM 21036.</title>
        <authorList>
            <person name="Jiang Z."/>
        </authorList>
    </citation>
    <scope>NUCLEOTIDE SEQUENCE</scope>
    <source>
        <strain evidence="3">DSM 21036</strain>
    </source>
</reference>
<dbReference type="EMBL" id="JAPDOD010000031">
    <property type="protein sequence ID" value="MDA0164188.1"/>
    <property type="molecule type" value="Genomic_DNA"/>
</dbReference>
<dbReference type="InterPro" id="IPR017853">
    <property type="entry name" value="GH"/>
</dbReference>
<dbReference type="SMART" id="SM00642">
    <property type="entry name" value="Aamy"/>
    <property type="match status" value="1"/>
</dbReference>
<keyword evidence="4" id="KW-1185">Reference proteome</keyword>
<protein>
    <submittedName>
        <fullName evidence="3">Alpha-amylase family glycosyl hydrolase</fullName>
    </submittedName>
</protein>